<dbReference type="Gene3D" id="3.20.20.80">
    <property type="entry name" value="Glycosidases"/>
    <property type="match status" value="1"/>
</dbReference>
<dbReference type="Pfam" id="PF00703">
    <property type="entry name" value="Glyco_hydro_2"/>
    <property type="match status" value="1"/>
</dbReference>
<keyword evidence="2" id="KW-0378">Hydrolase</keyword>
<organism evidence="8 10">
    <name type="scientific">Cellulomonas hominis</name>
    <dbReference type="NCBI Taxonomy" id="156981"/>
    <lineage>
        <taxon>Bacteria</taxon>
        <taxon>Bacillati</taxon>
        <taxon>Actinomycetota</taxon>
        <taxon>Actinomycetes</taxon>
        <taxon>Micrococcales</taxon>
        <taxon>Cellulomonadaceae</taxon>
        <taxon>Cellulomonas</taxon>
    </lineage>
</organism>
<gene>
    <name evidence="8" type="ORF">CHO01_34280</name>
    <name evidence="9" type="ORF">HNR08_004221</name>
</gene>
<dbReference type="Pfam" id="PF16355">
    <property type="entry name" value="DUF4982"/>
    <property type="match status" value="1"/>
</dbReference>
<dbReference type="GO" id="GO:0005975">
    <property type="term" value="P:carbohydrate metabolic process"/>
    <property type="evidence" value="ECO:0007669"/>
    <property type="project" value="InterPro"/>
</dbReference>
<feature type="domain" description="Glycoside hydrolase family 2 immunoglobulin-like beta-sandwich" evidence="4">
    <location>
        <begin position="159"/>
        <end position="266"/>
    </location>
</feature>
<evidence type="ECO:0000256" key="3">
    <source>
        <dbReference type="ARBA" id="ARBA00023295"/>
    </source>
</evidence>
<sequence length="807" mass="86446">MIRESFTSGWTVRRRPGLFGTLGAPAEPPLEVALPHDAVRDLARDPDGAEGGATGYHPGGAFTYEKTFDVPEAWRERVVTLEFEGVYRDAVVLINGDFAAQRPNGYAGFAVRADPFLRYGQPNTVTVEARAHLDSRWYTGAGIYRPVHLLVADPVHVALDGVRVVTRDVDAERAVVEVGARLENETRTAATVRLSTRVLDADGAVVAESTVPVTVLPGEPATARLRLPVPAPRLWSPDSPDLYRLETTIARGADVLDTESTTFGIRTLQLDAEHGLRLNGEPVLLRGACVHHDNGPLGAVSVARAEERRIALLKGAGFNAVRSAHNPLARSALDACDRLGVLVMDELTDVWTKGKTDFDAALTFAEWWERDVEAMVAKDANHPSVVLYSIGNEVFEAGSGIGSAWGRRLAEKIRELDPTRYVTNGINAMVATADKLAAMAPPGGGTTDVNAAMASMGDMLAALATSDLVTDAIEESAGVLDVLGLNYGDARYALEAERYPHRVVVGSETFPSHIDALWEAVTRHGHVIGDFTWTGWDYLGESGIGRVSYVEDGDGPAMSGPYPYLTAHAGDLDITGVRRTISYYREIVFGLRREPYLAVHRPQHHGKTPGSTPWGWSDSAASWTWDVPAGSPVTVDVYTPDAQVELVVNGRSVGTAQVGEVKPFLARFETVYEPGDVVAVTTAPDGTTRRARLRTADAELRLVATAERPAVRAADDDLAYVALALADEHGTVPTDRDVPVTVEVEGPGRLVALGTGNPSTAERFDAATCTTYEGRALAVVRPTGPGEIVVRVSTPGLADGDARVVSG</sequence>
<dbReference type="EMBL" id="BJVQ01000072">
    <property type="protein sequence ID" value="GEL48312.1"/>
    <property type="molecule type" value="Genomic_DNA"/>
</dbReference>
<dbReference type="InterPro" id="IPR017853">
    <property type="entry name" value="GH"/>
</dbReference>
<keyword evidence="3" id="KW-0326">Glycosidase</keyword>
<dbReference type="InterPro" id="IPR032311">
    <property type="entry name" value="DUF4982"/>
</dbReference>
<evidence type="ECO:0000313" key="9">
    <source>
        <dbReference type="EMBL" id="MBB5475485.1"/>
    </source>
</evidence>
<evidence type="ECO:0000259" key="5">
    <source>
        <dbReference type="Pfam" id="PF02836"/>
    </source>
</evidence>
<proteinExistence type="inferred from homology"/>
<dbReference type="InterPro" id="IPR006103">
    <property type="entry name" value="Glyco_hydro_2_cat"/>
</dbReference>
<dbReference type="EMBL" id="JACHDN010000001">
    <property type="protein sequence ID" value="MBB5475485.1"/>
    <property type="molecule type" value="Genomic_DNA"/>
</dbReference>
<dbReference type="InterPro" id="IPR006101">
    <property type="entry name" value="Glyco_hydro_2"/>
</dbReference>
<comment type="similarity">
    <text evidence="1">Belongs to the glycosyl hydrolase 2 family.</text>
</comment>
<evidence type="ECO:0000259" key="7">
    <source>
        <dbReference type="Pfam" id="PF18565"/>
    </source>
</evidence>
<evidence type="ECO:0000256" key="2">
    <source>
        <dbReference type="ARBA" id="ARBA00022801"/>
    </source>
</evidence>
<keyword evidence="10" id="KW-1185">Reference proteome</keyword>
<feature type="domain" description="Glycoside hydrolase family 2" evidence="7">
    <location>
        <begin position="702"/>
        <end position="800"/>
    </location>
</feature>
<dbReference type="SUPFAM" id="SSF49785">
    <property type="entry name" value="Galactose-binding domain-like"/>
    <property type="match status" value="1"/>
</dbReference>
<dbReference type="SUPFAM" id="SSF49303">
    <property type="entry name" value="beta-Galactosidase/glucuronidase domain"/>
    <property type="match status" value="1"/>
</dbReference>
<dbReference type="InterPro" id="IPR036156">
    <property type="entry name" value="Beta-gal/glucu_dom_sf"/>
</dbReference>
<evidence type="ECO:0000256" key="1">
    <source>
        <dbReference type="ARBA" id="ARBA00007401"/>
    </source>
</evidence>
<dbReference type="Pfam" id="PF02836">
    <property type="entry name" value="Glyco_hydro_2_C"/>
    <property type="match status" value="1"/>
</dbReference>
<evidence type="ECO:0000259" key="6">
    <source>
        <dbReference type="Pfam" id="PF16355"/>
    </source>
</evidence>
<dbReference type="Gene3D" id="2.60.40.10">
    <property type="entry name" value="Immunoglobulins"/>
    <property type="match status" value="3"/>
</dbReference>
<dbReference type="InterPro" id="IPR006102">
    <property type="entry name" value="Ig-like_GH2"/>
</dbReference>
<dbReference type="Proteomes" id="UP000564629">
    <property type="component" value="Unassembled WGS sequence"/>
</dbReference>
<dbReference type="PANTHER" id="PTHR42732">
    <property type="entry name" value="BETA-GALACTOSIDASE"/>
    <property type="match status" value="1"/>
</dbReference>
<dbReference type="InterPro" id="IPR040605">
    <property type="entry name" value="Glyco_hydro2_dom5"/>
</dbReference>
<dbReference type="GO" id="GO:0004553">
    <property type="term" value="F:hydrolase activity, hydrolyzing O-glycosyl compounds"/>
    <property type="evidence" value="ECO:0007669"/>
    <property type="project" value="InterPro"/>
</dbReference>
<dbReference type="Gene3D" id="2.60.120.260">
    <property type="entry name" value="Galactose-binding domain-like"/>
    <property type="match status" value="1"/>
</dbReference>
<evidence type="ECO:0000259" key="4">
    <source>
        <dbReference type="Pfam" id="PF00703"/>
    </source>
</evidence>
<evidence type="ECO:0000313" key="11">
    <source>
        <dbReference type="Proteomes" id="UP000564629"/>
    </source>
</evidence>
<dbReference type="RefSeq" id="WP_146840235.1">
    <property type="nucleotide sequence ID" value="NZ_BJVQ01000072.1"/>
</dbReference>
<feature type="domain" description="Glycoside hydrolase family 2 catalytic" evidence="5">
    <location>
        <begin position="276"/>
        <end position="434"/>
    </location>
</feature>
<evidence type="ECO:0000313" key="10">
    <source>
        <dbReference type="Proteomes" id="UP000321723"/>
    </source>
</evidence>
<name>A0A511FGK5_9CELL</name>
<dbReference type="InterPro" id="IPR008979">
    <property type="entry name" value="Galactose-bd-like_sf"/>
</dbReference>
<dbReference type="SUPFAM" id="SSF51445">
    <property type="entry name" value="(Trans)glycosidases"/>
    <property type="match status" value="1"/>
</dbReference>
<dbReference type="PANTHER" id="PTHR42732:SF1">
    <property type="entry name" value="BETA-MANNOSIDASE"/>
    <property type="match status" value="1"/>
</dbReference>
<dbReference type="InterPro" id="IPR051913">
    <property type="entry name" value="GH2_Domain-Containing"/>
</dbReference>
<dbReference type="OrthoDB" id="9762066at2"/>
<comment type="caution">
    <text evidence="8">The sequence shown here is derived from an EMBL/GenBank/DDBJ whole genome shotgun (WGS) entry which is preliminary data.</text>
</comment>
<dbReference type="Proteomes" id="UP000321723">
    <property type="component" value="Unassembled WGS sequence"/>
</dbReference>
<reference evidence="9 11" key="2">
    <citation type="submission" date="2020-08" db="EMBL/GenBank/DDBJ databases">
        <title>Sequencing the genomes of 1000 actinobacteria strains.</title>
        <authorList>
            <person name="Klenk H.-P."/>
        </authorList>
    </citation>
    <scope>NUCLEOTIDE SEQUENCE [LARGE SCALE GENOMIC DNA]</scope>
    <source>
        <strain evidence="9 11">DSM 9581</strain>
    </source>
</reference>
<accession>A0A511FGK5</accession>
<evidence type="ECO:0000313" key="8">
    <source>
        <dbReference type="EMBL" id="GEL48312.1"/>
    </source>
</evidence>
<dbReference type="PRINTS" id="PR00132">
    <property type="entry name" value="GLHYDRLASE2"/>
</dbReference>
<reference evidence="8 10" key="1">
    <citation type="submission" date="2019-07" db="EMBL/GenBank/DDBJ databases">
        <title>Whole genome shotgun sequence of Cellulomonas hominis NBRC 16055.</title>
        <authorList>
            <person name="Hosoyama A."/>
            <person name="Uohara A."/>
            <person name="Ohji S."/>
            <person name="Ichikawa N."/>
        </authorList>
    </citation>
    <scope>NUCLEOTIDE SEQUENCE [LARGE SCALE GENOMIC DNA]</scope>
    <source>
        <strain evidence="8 10">NBRC 16055</strain>
    </source>
</reference>
<dbReference type="InterPro" id="IPR013783">
    <property type="entry name" value="Ig-like_fold"/>
</dbReference>
<feature type="domain" description="DUF4982" evidence="6">
    <location>
        <begin position="630"/>
        <end position="686"/>
    </location>
</feature>
<dbReference type="Pfam" id="PF18565">
    <property type="entry name" value="Glyco_hydro2_C5"/>
    <property type="match status" value="1"/>
</dbReference>
<protein>
    <submittedName>
        <fullName evidence="8">Beta-galactosidase</fullName>
    </submittedName>
</protein>
<dbReference type="AlphaFoldDB" id="A0A511FGK5"/>